<organism evidence="2 3">
    <name type="scientific">Helicobacter cinaedi</name>
    <dbReference type="NCBI Taxonomy" id="213"/>
    <lineage>
        <taxon>Bacteria</taxon>
        <taxon>Pseudomonadati</taxon>
        <taxon>Campylobacterota</taxon>
        <taxon>Epsilonproteobacteria</taxon>
        <taxon>Campylobacterales</taxon>
        <taxon>Helicobacteraceae</taxon>
        <taxon>Helicobacter</taxon>
    </lineage>
</organism>
<dbReference type="InterPro" id="IPR026913">
    <property type="entry name" value="METTL24"/>
</dbReference>
<gene>
    <name evidence="2" type="ORF">NCTC12221_00652</name>
</gene>
<reference evidence="2 3" key="1">
    <citation type="submission" date="2018-06" db="EMBL/GenBank/DDBJ databases">
        <authorList>
            <consortium name="Pathogen Informatics"/>
            <person name="Doyle S."/>
        </authorList>
    </citation>
    <scope>NUCLEOTIDE SEQUENCE [LARGE SCALE GENOMIC DNA]</scope>
    <source>
        <strain evidence="2 3">NCTC12221</strain>
    </source>
</reference>
<name>A0A377JNP4_9HELI</name>
<evidence type="ECO:0000313" key="2">
    <source>
        <dbReference type="EMBL" id="STP09214.1"/>
    </source>
</evidence>
<dbReference type="PANTHER" id="PTHR32026:SF10">
    <property type="entry name" value="METHYLTRANSFERASE-LIKE PROTEIN 24-RELATED"/>
    <property type="match status" value="1"/>
</dbReference>
<dbReference type="RefSeq" id="WP_258554150.1">
    <property type="nucleotide sequence ID" value="NZ_UGHZ01000001.1"/>
</dbReference>
<dbReference type="InterPro" id="IPR006342">
    <property type="entry name" value="FkbM_mtfrase"/>
</dbReference>
<dbReference type="Gene3D" id="3.40.50.150">
    <property type="entry name" value="Vaccinia Virus protein VP39"/>
    <property type="match status" value="1"/>
</dbReference>
<feature type="domain" description="Methyltransferase FkbM" evidence="1">
    <location>
        <begin position="137"/>
        <end position="220"/>
    </location>
</feature>
<proteinExistence type="predicted"/>
<dbReference type="InterPro" id="IPR029063">
    <property type="entry name" value="SAM-dependent_MTases_sf"/>
</dbReference>
<protein>
    <recommendedName>
        <fullName evidence="1">Methyltransferase FkbM domain-containing protein</fullName>
    </recommendedName>
</protein>
<accession>A0A377JNP4</accession>
<sequence>MNFKSIEHKFKAIICGVKHLYKYNTPNHKLKDIFICQEHRDIADMVLQTEKDIILASRQSYFKNMSKYLKLLQPAMLDNLARIGGYGDGGYIMLPPPPHTKQNDKSQNNQPKAVSLGISESSPWDLEIANMGYQVLQYDASIEQSPDSHPNIIFHKKFVGTSKDHQTITLKDILQDYEFDPTLHNILQCDIEGAEWEIFDKLDFNLLQKYFAQIVIEFHRCKPISSIRTRHQCTILEKFHQYYQPIHLHFNSCGNIFYIKDRFFASLPEVTYLRRDLLPNHFTLRQTCGDIEHLDYPNIDMFPNLPINFANI</sequence>
<dbReference type="Proteomes" id="UP000255335">
    <property type="component" value="Unassembled WGS sequence"/>
</dbReference>
<evidence type="ECO:0000313" key="3">
    <source>
        <dbReference type="Proteomes" id="UP000255335"/>
    </source>
</evidence>
<dbReference type="Pfam" id="PF05050">
    <property type="entry name" value="Methyltransf_21"/>
    <property type="match status" value="1"/>
</dbReference>
<dbReference type="PANTHER" id="PTHR32026">
    <property type="entry name" value="METHYLTRANSFERASE-LIKE PROTEIN 24"/>
    <property type="match status" value="1"/>
</dbReference>
<dbReference type="EMBL" id="UGHZ01000001">
    <property type="protein sequence ID" value="STP09214.1"/>
    <property type="molecule type" value="Genomic_DNA"/>
</dbReference>
<evidence type="ECO:0000259" key="1">
    <source>
        <dbReference type="Pfam" id="PF05050"/>
    </source>
</evidence>
<dbReference type="AlphaFoldDB" id="A0A377JNP4"/>